<dbReference type="AlphaFoldDB" id="A0A656YVN1"/>
<dbReference type="Proteomes" id="UP000070257">
    <property type="component" value="Unassembled WGS sequence"/>
</dbReference>
<name>A0A656YVN1_9EURY</name>
<keyword evidence="2" id="KW-1185">Reference proteome</keyword>
<gene>
    <name evidence="1" type="ORF">AKJ39_03340</name>
</gene>
<organism evidence="1 2">
    <name type="scientific">candidate division MSBL1 archaeon SCGC-AAA259J03</name>
    <dbReference type="NCBI Taxonomy" id="1698269"/>
    <lineage>
        <taxon>Archaea</taxon>
        <taxon>Methanobacteriati</taxon>
        <taxon>Methanobacteriota</taxon>
        <taxon>candidate division MSBL1</taxon>
    </lineage>
</organism>
<evidence type="ECO:0000313" key="2">
    <source>
        <dbReference type="Proteomes" id="UP000070257"/>
    </source>
</evidence>
<sequence>MRFEPERRCPFLALHNLTVWEISENQPANKQTLGRCANVNYDGENNVGGSVGEIREHKHRRK</sequence>
<accession>A0A656YVN1</accession>
<dbReference type="EMBL" id="LHXT01000053">
    <property type="protein sequence ID" value="KXA97420.1"/>
    <property type="molecule type" value="Genomic_DNA"/>
</dbReference>
<proteinExistence type="predicted"/>
<protein>
    <submittedName>
        <fullName evidence="1">Uncharacterized protein</fullName>
    </submittedName>
</protein>
<reference evidence="1 2" key="1">
    <citation type="journal article" date="2016" name="Sci. Rep.">
        <title>Metabolic traits of an uncultured archaeal lineage -MSBL1- from brine pools of the Red Sea.</title>
        <authorList>
            <person name="Mwirichia R."/>
            <person name="Alam I."/>
            <person name="Rashid M."/>
            <person name="Vinu M."/>
            <person name="Ba-Alawi W."/>
            <person name="Anthony Kamau A."/>
            <person name="Kamanda Ngugi D."/>
            <person name="Goker M."/>
            <person name="Klenk H.P."/>
            <person name="Bajic V."/>
            <person name="Stingl U."/>
        </authorList>
    </citation>
    <scope>NUCLEOTIDE SEQUENCE [LARGE SCALE GENOMIC DNA]</scope>
    <source>
        <strain evidence="1">SCGC-AAA259J03</strain>
    </source>
</reference>
<evidence type="ECO:0000313" key="1">
    <source>
        <dbReference type="EMBL" id="KXA97420.1"/>
    </source>
</evidence>
<comment type="caution">
    <text evidence="1">The sequence shown here is derived from an EMBL/GenBank/DDBJ whole genome shotgun (WGS) entry which is preliminary data.</text>
</comment>